<reference evidence="1 2" key="2">
    <citation type="submission" date="2017-09" db="EMBL/GenBank/DDBJ databases">
        <title>Tripartite evolution among Lactobacillus johnsonii, Lactobacillus taiwanensis, Lactobacillus reuteri and their rodent host.</title>
        <authorList>
            <person name="Wang T."/>
            <person name="Knowles S."/>
            <person name="Cheng C."/>
        </authorList>
    </citation>
    <scope>NUCLEOTIDE SEQUENCE [LARGE SCALE GENOMIC DNA]</scope>
    <source>
        <strain evidence="1 2">114h</strain>
    </source>
</reference>
<evidence type="ECO:0000313" key="2">
    <source>
        <dbReference type="Proteomes" id="UP000215747"/>
    </source>
</evidence>
<gene>
    <name evidence="1" type="ORF">CBF96_05260</name>
</gene>
<name>A0A256SSW6_LIMRT</name>
<dbReference type="EMBL" id="NGPL01000029">
    <property type="protein sequence ID" value="OYS69228.1"/>
    <property type="molecule type" value="Genomic_DNA"/>
</dbReference>
<reference evidence="2" key="1">
    <citation type="submission" date="2017-05" db="EMBL/GenBank/DDBJ databases">
        <authorList>
            <person name="Lin X.B."/>
            <person name="Stothard P."/>
            <person name="Tasseva G."/>
            <person name="Walter J."/>
        </authorList>
    </citation>
    <scope>NUCLEOTIDE SEQUENCE [LARGE SCALE GENOMIC DNA]</scope>
    <source>
        <strain evidence="2">114h</strain>
    </source>
</reference>
<organism evidence="1 2">
    <name type="scientific">Limosilactobacillus reuteri</name>
    <name type="common">Lactobacillus reuteri</name>
    <dbReference type="NCBI Taxonomy" id="1598"/>
    <lineage>
        <taxon>Bacteria</taxon>
        <taxon>Bacillati</taxon>
        <taxon>Bacillota</taxon>
        <taxon>Bacilli</taxon>
        <taxon>Lactobacillales</taxon>
        <taxon>Lactobacillaceae</taxon>
        <taxon>Limosilactobacillus</taxon>
    </lineage>
</organism>
<dbReference type="Proteomes" id="UP000215747">
    <property type="component" value="Unassembled WGS sequence"/>
</dbReference>
<dbReference type="RefSeq" id="WP_094537093.1">
    <property type="nucleotide sequence ID" value="NZ_JASOXU010000021.1"/>
</dbReference>
<comment type="caution">
    <text evidence="1">The sequence shown here is derived from an EMBL/GenBank/DDBJ whole genome shotgun (WGS) entry which is preliminary data.</text>
</comment>
<protein>
    <submittedName>
        <fullName evidence="1">Uncharacterized protein</fullName>
    </submittedName>
</protein>
<dbReference type="AlphaFoldDB" id="A0A256SSW6"/>
<proteinExistence type="predicted"/>
<accession>A0A256SSW6</accession>
<evidence type="ECO:0000313" key="1">
    <source>
        <dbReference type="EMBL" id="OYS69228.1"/>
    </source>
</evidence>
<sequence length="114" mass="13191">MKVNVYCVRDIMKEIQLTPGSVVPIFKIKSLEYPLETLQNAYQELINQNYVTANFDNDGNPISIKKDVKGKGGYLLHFAARKDLFKKLEPIINEKGEYMTLDELYNSILNQKYL</sequence>